<comment type="caution">
    <text evidence="1">The sequence shown here is derived from an EMBL/GenBank/DDBJ whole genome shotgun (WGS) entry which is preliminary data.</text>
</comment>
<keyword evidence="2" id="KW-1185">Reference proteome</keyword>
<evidence type="ECO:0000313" key="2">
    <source>
        <dbReference type="Proteomes" id="UP001054945"/>
    </source>
</evidence>
<accession>A0AAV4X1B9</accession>
<organism evidence="1 2">
    <name type="scientific">Caerostris extrusa</name>
    <name type="common">Bark spider</name>
    <name type="synonym">Caerostris bankana</name>
    <dbReference type="NCBI Taxonomy" id="172846"/>
    <lineage>
        <taxon>Eukaryota</taxon>
        <taxon>Metazoa</taxon>
        <taxon>Ecdysozoa</taxon>
        <taxon>Arthropoda</taxon>
        <taxon>Chelicerata</taxon>
        <taxon>Arachnida</taxon>
        <taxon>Araneae</taxon>
        <taxon>Araneomorphae</taxon>
        <taxon>Entelegynae</taxon>
        <taxon>Araneoidea</taxon>
        <taxon>Araneidae</taxon>
        <taxon>Caerostris</taxon>
    </lineage>
</organism>
<protein>
    <submittedName>
        <fullName evidence="1">Uncharacterized protein</fullName>
    </submittedName>
</protein>
<proteinExistence type="predicted"/>
<dbReference type="AlphaFoldDB" id="A0AAV4X1B9"/>
<sequence>MPPSLVYFLLCLSQKKVQLPSPVSVGKENRDSINARVLSPDALVMQLSFLPKWDLRVLFGSGGRQMIRISQRVGDVTVLVREEWGSVGNENVLDEFESVV</sequence>
<gene>
    <name evidence="1" type="ORF">CEXT_443701</name>
</gene>
<name>A0AAV4X1B9_CAEEX</name>
<reference evidence="1 2" key="1">
    <citation type="submission" date="2021-06" db="EMBL/GenBank/DDBJ databases">
        <title>Caerostris extrusa draft genome.</title>
        <authorList>
            <person name="Kono N."/>
            <person name="Arakawa K."/>
        </authorList>
    </citation>
    <scope>NUCLEOTIDE SEQUENCE [LARGE SCALE GENOMIC DNA]</scope>
</reference>
<evidence type="ECO:0000313" key="1">
    <source>
        <dbReference type="EMBL" id="GIY88314.1"/>
    </source>
</evidence>
<dbReference type="EMBL" id="BPLR01017049">
    <property type="protein sequence ID" value="GIY88314.1"/>
    <property type="molecule type" value="Genomic_DNA"/>
</dbReference>
<dbReference type="Proteomes" id="UP001054945">
    <property type="component" value="Unassembled WGS sequence"/>
</dbReference>